<name>A0ABT3WZE4_9BACL</name>
<evidence type="ECO:0000256" key="2">
    <source>
        <dbReference type="ARBA" id="ARBA00022679"/>
    </source>
</evidence>
<dbReference type="EMBL" id="JAPMLT010000003">
    <property type="protein sequence ID" value="MCX7570028.1"/>
    <property type="molecule type" value="Genomic_DNA"/>
</dbReference>
<keyword evidence="4" id="KW-1185">Reference proteome</keyword>
<reference evidence="3 4" key="1">
    <citation type="submission" date="2022-11" db="EMBL/GenBank/DDBJ databases">
        <title>Study of microbial diversity in lake waters.</title>
        <authorList>
            <person name="Zhang J."/>
        </authorList>
    </citation>
    <scope>NUCLEOTIDE SEQUENCE [LARGE SCALE GENOMIC DNA]</scope>
    <source>
        <strain evidence="3 4">DT12</strain>
    </source>
</reference>
<accession>A0ABT3WZE4</accession>
<keyword evidence="2" id="KW-0808">Transferase</keyword>
<dbReference type="PANTHER" id="PTHR43648">
    <property type="entry name" value="ELECTRON TRANSFER FLAVOPROTEIN BETA SUBUNIT LYSINE METHYLTRANSFERASE"/>
    <property type="match status" value="1"/>
</dbReference>
<dbReference type="InterPro" id="IPR029063">
    <property type="entry name" value="SAM-dependent_MTases_sf"/>
</dbReference>
<dbReference type="RefSeq" id="WP_267151272.1">
    <property type="nucleotide sequence ID" value="NZ_JAPMLT010000003.1"/>
</dbReference>
<dbReference type="Gene3D" id="3.40.50.150">
    <property type="entry name" value="Vaccinia Virus protein VP39"/>
    <property type="match status" value="1"/>
</dbReference>
<keyword evidence="1 3" id="KW-0489">Methyltransferase</keyword>
<keyword evidence="3" id="KW-0687">Ribonucleoprotein</keyword>
<dbReference type="CDD" id="cd02440">
    <property type="entry name" value="AdoMet_MTases"/>
    <property type="match status" value="1"/>
</dbReference>
<dbReference type="InterPro" id="IPR050078">
    <property type="entry name" value="Ribosomal_L11_MeTrfase_PrmA"/>
</dbReference>
<gene>
    <name evidence="3" type="ORF">OS242_08625</name>
</gene>
<sequence>MSETQTPRYVEYALTVAAQRSDEAVARLQGRGIEYVWVDAPIETFVIEDGYGYREADVDEVTVRAYEEIAPELELTEQRLEELRSSMAAWMAEGGYAGELTITVPEPVTEDPAYAFTAVEVKPGLMIRPPWDEERLDGERTLVIEPAAAFGTGEHPTTRQCIELMDDLVRPGDQVADLGAGSGILSLFAKQKGAERVVAVDLELSAENVIRHHMELNGIEGIEIKIGDVHDEFAGVTDAYDLVAVNIGGKEAILLADLCHRIVKGDGVLLLSGIVEWIEEEVVRVYADLGWHVTARLQGDEWLTMALRRGELS</sequence>
<dbReference type="Pfam" id="PF06325">
    <property type="entry name" value="PrmA"/>
    <property type="match status" value="1"/>
</dbReference>
<protein>
    <submittedName>
        <fullName evidence="3">50S ribosomal protein L11 methyltransferase</fullName>
    </submittedName>
</protein>
<comment type="caution">
    <text evidence="3">The sequence shown here is derived from an EMBL/GenBank/DDBJ whole genome shotgun (WGS) entry which is preliminary data.</text>
</comment>
<dbReference type="SUPFAM" id="SSF53335">
    <property type="entry name" value="S-adenosyl-L-methionine-dependent methyltransferases"/>
    <property type="match status" value="1"/>
</dbReference>
<proteinExistence type="predicted"/>
<dbReference type="PANTHER" id="PTHR43648:SF1">
    <property type="entry name" value="ELECTRON TRANSFER FLAVOPROTEIN BETA SUBUNIT LYSINE METHYLTRANSFERASE"/>
    <property type="match status" value="1"/>
</dbReference>
<keyword evidence="3" id="KW-0689">Ribosomal protein</keyword>
<dbReference type="Proteomes" id="UP001208017">
    <property type="component" value="Unassembled WGS sequence"/>
</dbReference>
<dbReference type="GO" id="GO:0005840">
    <property type="term" value="C:ribosome"/>
    <property type="evidence" value="ECO:0007669"/>
    <property type="project" value="UniProtKB-KW"/>
</dbReference>
<evidence type="ECO:0000313" key="4">
    <source>
        <dbReference type="Proteomes" id="UP001208017"/>
    </source>
</evidence>
<dbReference type="GO" id="GO:0008168">
    <property type="term" value="F:methyltransferase activity"/>
    <property type="evidence" value="ECO:0007669"/>
    <property type="project" value="UniProtKB-KW"/>
</dbReference>
<organism evidence="3 4">
    <name type="scientific">Tumebacillus lacus</name>
    <dbReference type="NCBI Taxonomy" id="2995335"/>
    <lineage>
        <taxon>Bacteria</taxon>
        <taxon>Bacillati</taxon>
        <taxon>Bacillota</taxon>
        <taxon>Bacilli</taxon>
        <taxon>Bacillales</taxon>
        <taxon>Alicyclobacillaceae</taxon>
        <taxon>Tumebacillus</taxon>
    </lineage>
</organism>
<evidence type="ECO:0000313" key="3">
    <source>
        <dbReference type="EMBL" id="MCX7570028.1"/>
    </source>
</evidence>
<dbReference type="GO" id="GO:0032259">
    <property type="term" value="P:methylation"/>
    <property type="evidence" value="ECO:0007669"/>
    <property type="project" value="UniProtKB-KW"/>
</dbReference>
<evidence type="ECO:0000256" key="1">
    <source>
        <dbReference type="ARBA" id="ARBA00022603"/>
    </source>
</evidence>